<dbReference type="InterPro" id="IPR011333">
    <property type="entry name" value="SKP1/BTB/POZ_sf"/>
</dbReference>
<proteinExistence type="inferred from homology"/>
<comment type="caution">
    <text evidence="12">The sequence shown here is derived from an EMBL/GenBank/DDBJ whole genome shotgun (WGS) entry which is preliminary data.</text>
</comment>
<dbReference type="Proteomes" id="UP001259832">
    <property type="component" value="Unassembled WGS sequence"/>
</dbReference>
<reference evidence="12" key="1">
    <citation type="submission" date="2023-08" db="EMBL/GenBank/DDBJ databases">
        <title>Reference Genome Resource for the Citrus Pathogen Phytophthora citrophthora.</title>
        <authorList>
            <person name="Moller H."/>
            <person name="Coetzee B."/>
            <person name="Rose L.J."/>
            <person name="Van Niekerk J.M."/>
        </authorList>
    </citation>
    <scope>NUCLEOTIDE SEQUENCE</scope>
    <source>
        <strain evidence="12">STE-U-9442</strain>
    </source>
</reference>
<evidence type="ECO:0000313" key="13">
    <source>
        <dbReference type="Proteomes" id="UP001259832"/>
    </source>
</evidence>
<evidence type="ECO:0000256" key="5">
    <source>
        <dbReference type="ARBA" id="ARBA00022989"/>
    </source>
</evidence>
<dbReference type="GO" id="GO:0005254">
    <property type="term" value="F:chloride channel activity"/>
    <property type="evidence" value="ECO:0007669"/>
    <property type="project" value="TreeGrafter"/>
</dbReference>
<evidence type="ECO:0000259" key="11">
    <source>
        <dbReference type="Pfam" id="PF04547"/>
    </source>
</evidence>
<feature type="compositionally biased region" description="Basic and acidic residues" evidence="7">
    <location>
        <begin position="292"/>
        <end position="316"/>
    </location>
</feature>
<feature type="compositionally biased region" description="Polar residues" evidence="7">
    <location>
        <begin position="147"/>
        <end position="157"/>
    </location>
</feature>
<dbReference type="Pfam" id="PF03931">
    <property type="entry name" value="Skp1_POZ"/>
    <property type="match status" value="1"/>
</dbReference>
<keyword evidence="13" id="KW-1185">Reference proteome</keyword>
<feature type="transmembrane region" description="Helical" evidence="8">
    <location>
        <begin position="990"/>
        <end position="1016"/>
    </location>
</feature>
<feature type="region of interest" description="Disordered" evidence="7">
    <location>
        <begin position="275"/>
        <end position="332"/>
    </location>
</feature>
<dbReference type="InterPro" id="IPR016073">
    <property type="entry name" value="Skp1_comp_POZ"/>
</dbReference>
<dbReference type="InterPro" id="IPR007632">
    <property type="entry name" value="Anoctamin"/>
</dbReference>
<comment type="similarity">
    <text evidence="2">Belongs to the SKP1 family.</text>
</comment>
<evidence type="ECO:0000256" key="8">
    <source>
        <dbReference type="SAM" id="Phobius"/>
    </source>
</evidence>
<feature type="transmembrane region" description="Helical" evidence="8">
    <location>
        <begin position="946"/>
        <end position="969"/>
    </location>
</feature>
<dbReference type="CDD" id="cd18322">
    <property type="entry name" value="BTB_POZ_SKP1"/>
    <property type="match status" value="1"/>
</dbReference>
<dbReference type="FunFam" id="3.30.710.10:FF:000026">
    <property type="entry name" value="E3 ubiquitin ligase complex SCF subunit"/>
    <property type="match status" value="1"/>
</dbReference>
<evidence type="ECO:0000256" key="6">
    <source>
        <dbReference type="ARBA" id="ARBA00023136"/>
    </source>
</evidence>
<feature type="transmembrane region" description="Helical" evidence="8">
    <location>
        <begin position="566"/>
        <end position="584"/>
    </location>
</feature>
<evidence type="ECO:0000259" key="10">
    <source>
        <dbReference type="Pfam" id="PF03931"/>
    </source>
</evidence>
<accession>A0AAD9GV63</accession>
<dbReference type="Pfam" id="PF01466">
    <property type="entry name" value="Skp1"/>
    <property type="match status" value="1"/>
</dbReference>
<feature type="transmembrane region" description="Helical" evidence="8">
    <location>
        <begin position="784"/>
        <end position="804"/>
    </location>
</feature>
<keyword evidence="3 8" id="KW-0812">Transmembrane</keyword>
<comment type="subcellular location">
    <subcellularLocation>
        <location evidence="1">Membrane</location>
        <topology evidence="1">Multi-pass membrane protein</topology>
    </subcellularLocation>
</comment>
<dbReference type="InterPro" id="IPR001232">
    <property type="entry name" value="SKP1-like"/>
</dbReference>
<feature type="domain" description="Anoctamin transmembrane" evidence="11">
    <location>
        <begin position="550"/>
        <end position="1070"/>
    </location>
</feature>
<dbReference type="SUPFAM" id="SSF54695">
    <property type="entry name" value="POZ domain"/>
    <property type="match status" value="1"/>
</dbReference>
<evidence type="ECO:0000256" key="3">
    <source>
        <dbReference type="ARBA" id="ARBA00022692"/>
    </source>
</evidence>
<feature type="domain" description="SKP1 component POZ" evidence="10">
    <location>
        <begin position="1164"/>
        <end position="1226"/>
    </location>
</feature>
<dbReference type="PANTHER" id="PTHR12308:SF73">
    <property type="entry name" value="ANOCTAMIN"/>
    <property type="match status" value="1"/>
</dbReference>
<feature type="transmembrane region" description="Helical" evidence="8">
    <location>
        <begin position="1036"/>
        <end position="1059"/>
    </location>
</feature>
<dbReference type="PANTHER" id="PTHR12308">
    <property type="entry name" value="ANOCTAMIN"/>
    <property type="match status" value="1"/>
</dbReference>
<dbReference type="InterPro" id="IPR036296">
    <property type="entry name" value="SKP1-like_dim_sf"/>
</dbReference>
<feature type="transmembrane region" description="Helical" evidence="8">
    <location>
        <begin position="739"/>
        <end position="761"/>
    </location>
</feature>
<dbReference type="SMART" id="SM00512">
    <property type="entry name" value="Skp1"/>
    <property type="match status" value="1"/>
</dbReference>
<feature type="region of interest" description="Disordered" evidence="7">
    <location>
        <begin position="124"/>
        <end position="157"/>
    </location>
</feature>
<evidence type="ECO:0000256" key="1">
    <source>
        <dbReference type="ARBA" id="ARBA00004141"/>
    </source>
</evidence>
<name>A0AAD9GV63_9STRA</name>
<dbReference type="Pfam" id="PF04547">
    <property type="entry name" value="Anoctamin"/>
    <property type="match status" value="1"/>
</dbReference>
<dbReference type="Gene3D" id="3.30.710.10">
    <property type="entry name" value="Potassium Channel Kv1.1, Chain A"/>
    <property type="match status" value="1"/>
</dbReference>
<evidence type="ECO:0000256" key="4">
    <source>
        <dbReference type="ARBA" id="ARBA00022786"/>
    </source>
</evidence>
<dbReference type="GO" id="GO:0006511">
    <property type="term" value="P:ubiquitin-dependent protein catabolic process"/>
    <property type="evidence" value="ECO:0007669"/>
    <property type="project" value="InterPro"/>
</dbReference>
<evidence type="ECO:0000256" key="7">
    <source>
        <dbReference type="SAM" id="MobiDB-lite"/>
    </source>
</evidence>
<feature type="transmembrane region" description="Helical" evidence="8">
    <location>
        <begin position="670"/>
        <end position="692"/>
    </location>
</feature>
<feature type="transmembrane region" description="Helical" evidence="8">
    <location>
        <begin position="596"/>
        <end position="614"/>
    </location>
</feature>
<dbReference type="SUPFAM" id="SSF81382">
    <property type="entry name" value="Skp1 dimerisation domain-like"/>
    <property type="match status" value="1"/>
</dbReference>
<organism evidence="12 13">
    <name type="scientific">Phytophthora citrophthora</name>
    <dbReference type="NCBI Taxonomy" id="4793"/>
    <lineage>
        <taxon>Eukaryota</taxon>
        <taxon>Sar</taxon>
        <taxon>Stramenopiles</taxon>
        <taxon>Oomycota</taxon>
        <taxon>Peronosporomycetes</taxon>
        <taxon>Peronosporales</taxon>
        <taxon>Peronosporaceae</taxon>
        <taxon>Phytophthora</taxon>
    </lineage>
</organism>
<feature type="compositionally biased region" description="Low complexity" evidence="7">
    <location>
        <begin position="126"/>
        <end position="138"/>
    </location>
</feature>
<sequence length="1336" mass="150702">MASETSPTKAAAAVSQALGEIGLPSRKKTISSVLSAGHPCRNLNDLKSRPAFTPGSYGRPWKPALGNQLQHAKNEKQRVVDKKQEDMNTAPLQIAITIQDPVETDARHRNPSRLIRANEVIKKHLQQQSQPDQNLQQQYKIEDQESCKQSSDSVGITSPIQPQELQISESPVQYKHEEQESHEQSINDPVAARITNPSQPQELQTSEPPALPLLRRKQIHHRHQSLPPPLQQRNKSGIASILTPPKQPQTLFFQTVEEDRDSNVESCSIAEDSVVSTTFGTEAETNNAPEESIEKSPKRALHPEFSRRPSDERSGDDSSFQNTGAPERIGKLSRQEDEFDFAILLKPSKYEEHIDLPETTARSTATLKPITKVDPTSGRAVIMHRIRRTGLHVKRLLSLDGKQSLLKVRAPQRVLELGAERLRLRKQRRFDQVWMVFSCELRSSFADFDPVRKCINFLDSEKQSIVHALLTASETDGGAGLNESCPVAARHVVQMYPLHKQDLALLKTRWVTFWRASLLSSKHQHVPTPNSKSNCHFFRGILQQPLDDVAQYFGERVAFYFAWMEMYTRWLVVPSVAGVILFGLQVHSHHLDHPAAPVYALFMALWTSAFIIAWRRRAAALAYHWGTWGYEDEEVTRPEFYGDDTSKAHDEATEQPAERHYALWKRMLKYCATFPCVAGSITAVVAAAYFAFSTRDRLEAKSLETKHDAAVIAEKVKTSGTITLEDLQALAHLGVRWDFWIYLLLTPILYGLLIPVLDAAFTRAARSLNNWENHRTESRYQSHLILKVFSFRFVHVFASLYYYAFARQAEASSDGEPKSDGMVRVAIQLASFMVTGQLWKNVMETLYPFVRRRLDARAKKRASNDQFNQSTVFNGINATSGPRGPNHRRGNAATSTKLASEAMMSSNAVIHEQCVRLEQASDRAWEEAGLKQYDTFEDYTEMLVQFGYVSFFSLAFPLAPLLALLNNLLELRTDAFKLCQTRQRPLAHKASGIGVWLHVLQIMSVLAVLTNCFHLAYSTTLLERAIPSVTATQKVWIVFSIEHLLLLLKVWLACAVPSVPREVSESLRREQELAKHDSARAMATRMLAEVGTSESTDLKLGSVRNRKVSIRVALVLGAHSTHPRVEAKLVFLPCYIQTRSKLATMSDAAAPAQDVPKQEEDARKVNLVSMDGDSFEVSRSVAAMSELVKTLISDDADDEEVQEIPLPNVKSPVLSKVIEFCSHHHNNPMREIEKVGTHSYKEELIERPLKSADMHDVVSDWDANFVDIEQEILFELILAANYMDIKSLLDLACAKVASMIKGKTPQEIRETFNIVNDFTPEEEAQIREENKWCEEA</sequence>
<dbReference type="InterPro" id="IPR016072">
    <property type="entry name" value="Skp1_comp_dimer"/>
</dbReference>
<evidence type="ECO:0000256" key="2">
    <source>
        <dbReference type="ARBA" id="ARBA00009993"/>
    </source>
</evidence>
<keyword evidence="4" id="KW-0833">Ubl conjugation pathway</keyword>
<keyword evidence="6 8" id="KW-0472">Membrane</keyword>
<dbReference type="GO" id="GO:0016020">
    <property type="term" value="C:membrane"/>
    <property type="evidence" value="ECO:0007669"/>
    <property type="project" value="UniProtKB-SubCell"/>
</dbReference>
<keyword evidence="5 8" id="KW-1133">Transmembrane helix</keyword>
<evidence type="ECO:0000259" key="9">
    <source>
        <dbReference type="Pfam" id="PF01466"/>
    </source>
</evidence>
<feature type="domain" description="SKP1 component dimerisation" evidence="9">
    <location>
        <begin position="1286"/>
        <end position="1333"/>
    </location>
</feature>
<protein>
    <submittedName>
        <fullName evidence="12">Anoctamin-10</fullName>
    </submittedName>
</protein>
<gene>
    <name evidence="12" type="ORF">P3T76_002722</name>
</gene>
<feature type="compositionally biased region" description="Polar residues" evidence="7">
    <location>
        <begin position="275"/>
        <end position="289"/>
    </location>
</feature>
<dbReference type="EMBL" id="JASMQC010000004">
    <property type="protein sequence ID" value="KAK1945674.1"/>
    <property type="molecule type" value="Genomic_DNA"/>
</dbReference>
<dbReference type="InterPro" id="IPR049452">
    <property type="entry name" value="Anoctamin_TM"/>
</dbReference>
<evidence type="ECO:0000313" key="12">
    <source>
        <dbReference type="EMBL" id="KAK1945674.1"/>
    </source>
</evidence>